<dbReference type="EMBL" id="KZ293425">
    <property type="protein sequence ID" value="PBK70914.1"/>
    <property type="molecule type" value="Genomic_DNA"/>
</dbReference>
<accession>A0A2H3BPR1</accession>
<organism evidence="1 2">
    <name type="scientific">Armillaria solidipes</name>
    <dbReference type="NCBI Taxonomy" id="1076256"/>
    <lineage>
        <taxon>Eukaryota</taxon>
        <taxon>Fungi</taxon>
        <taxon>Dikarya</taxon>
        <taxon>Basidiomycota</taxon>
        <taxon>Agaricomycotina</taxon>
        <taxon>Agaricomycetes</taxon>
        <taxon>Agaricomycetidae</taxon>
        <taxon>Agaricales</taxon>
        <taxon>Marasmiineae</taxon>
        <taxon>Physalacriaceae</taxon>
        <taxon>Armillaria</taxon>
    </lineage>
</organism>
<protein>
    <submittedName>
        <fullName evidence="1">Uncharacterized protein</fullName>
    </submittedName>
</protein>
<proteinExistence type="predicted"/>
<name>A0A2H3BPR1_9AGAR</name>
<dbReference type="AlphaFoldDB" id="A0A2H3BPR1"/>
<reference evidence="2" key="1">
    <citation type="journal article" date="2017" name="Nat. Ecol. Evol.">
        <title>Genome expansion and lineage-specific genetic innovations in the forest pathogenic fungi Armillaria.</title>
        <authorList>
            <person name="Sipos G."/>
            <person name="Prasanna A.N."/>
            <person name="Walter M.C."/>
            <person name="O'Connor E."/>
            <person name="Balint B."/>
            <person name="Krizsan K."/>
            <person name="Kiss B."/>
            <person name="Hess J."/>
            <person name="Varga T."/>
            <person name="Slot J."/>
            <person name="Riley R."/>
            <person name="Boka B."/>
            <person name="Rigling D."/>
            <person name="Barry K."/>
            <person name="Lee J."/>
            <person name="Mihaltcheva S."/>
            <person name="LaButti K."/>
            <person name="Lipzen A."/>
            <person name="Waldron R."/>
            <person name="Moloney N.M."/>
            <person name="Sperisen C."/>
            <person name="Kredics L."/>
            <person name="Vagvoelgyi C."/>
            <person name="Patrignani A."/>
            <person name="Fitzpatrick D."/>
            <person name="Nagy I."/>
            <person name="Doyle S."/>
            <person name="Anderson J.B."/>
            <person name="Grigoriev I.V."/>
            <person name="Gueldener U."/>
            <person name="Muensterkoetter M."/>
            <person name="Nagy L.G."/>
        </authorList>
    </citation>
    <scope>NUCLEOTIDE SEQUENCE [LARGE SCALE GENOMIC DNA]</scope>
    <source>
        <strain evidence="2">28-4</strain>
    </source>
</reference>
<evidence type="ECO:0000313" key="2">
    <source>
        <dbReference type="Proteomes" id="UP000218334"/>
    </source>
</evidence>
<gene>
    <name evidence="1" type="ORF">ARMSODRAFT_955633</name>
</gene>
<dbReference type="Proteomes" id="UP000218334">
    <property type="component" value="Unassembled WGS sequence"/>
</dbReference>
<evidence type="ECO:0000313" key="1">
    <source>
        <dbReference type="EMBL" id="PBK70914.1"/>
    </source>
</evidence>
<keyword evidence="2" id="KW-1185">Reference proteome</keyword>
<sequence>MNCPPAEEFIRQSDPDPTIVERILEAFLSFLERKGCLDDLLPIYLDLALHRLQTRLPELDLVDEHVVRLFHAQLQDIVDMAVVALTSTDAEPVCVLSQRHRP</sequence>